<evidence type="ECO:0000313" key="7">
    <source>
        <dbReference type="EMBL" id="GHA20143.1"/>
    </source>
</evidence>
<feature type="domain" description="Peptidase S9A N-terminal" evidence="6">
    <location>
        <begin position="39"/>
        <end position="432"/>
    </location>
</feature>
<evidence type="ECO:0000256" key="1">
    <source>
        <dbReference type="ARBA" id="ARBA00022670"/>
    </source>
</evidence>
<dbReference type="SUPFAM" id="SSF53474">
    <property type="entry name" value="alpha/beta-Hydrolases"/>
    <property type="match status" value="1"/>
</dbReference>
<dbReference type="InterPro" id="IPR002470">
    <property type="entry name" value="Peptidase_S9A"/>
</dbReference>
<name>A0A918S1Q0_9GAMM</name>
<dbReference type="EMBL" id="BMXA01000008">
    <property type="protein sequence ID" value="GHA20143.1"/>
    <property type="molecule type" value="Genomic_DNA"/>
</dbReference>
<keyword evidence="2" id="KW-0378">Hydrolase</keyword>
<accession>A0A918S1Q0</accession>
<evidence type="ECO:0000259" key="5">
    <source>
        <dbReference type="Pfam" id="PF00326"/>
    </source>
</evidence>
<dbReference type="Pfam" id="PF02897">
    <property type="entry name" value="Peptidase_S9_N"/>
    <property type="match status" value="1"/>
</dbReference>
<reference evidence="7" key="2">
    <citation type="submission" date="2020-09" db="EMBL/GenBank/DDBJ databases">
        <authorList>
            <person name="Sun Q."/>
            <person name="Kim S."/>
        </authorList>
    </citation>
    <scope>NUCLEOTIDE SEQUENCE</scope>
    <source>
        <strain evidence="7">KCTC 12711</strain>
    </source>
</reference>
<dbReference type="SUPFAM" id="SSF50993">
    <property type="entry name" value="Peptidase/esterase 'gauge' domain"/>
    <property type="match status" value="1"/>
</dbReference>
<dbReference type="InterPro" id="IPR051167">
    <property type="entry name" value="Prolyl_oligopep/macrocyclase"/>
</dbReference>
<evidence type="ECO:0000256" key="2">
    <source>
        <dbReference type="ARBA" id="ARBA00022801"/>
    </source>
</evidence>
<dbReference type="GO" id="GO:0005829">
    <property type="term" value="C:cytosol"/>
    <property type="evidence" value="ECO:0007669"/>
    <property type="project" value="TreeGrafter"/>
</dbReference>
<dbReference type="GO" id="GO:0004252">
    <property type="term" value="F:serine-type endopeptidase activity"/>
    <property type="evidence" value="ECO:0007669"/>
    <property type="project" value="InterPro"/>
</dbReference>
<dbReference type="Gene3D" id="2.130.10.120">
    <property type="entry name" value="Prolyl oligopeptidase, N-terminal domain"/>
    <property type="match status" value="1"/>
</dbReference>
<dbReference type="PANTHER" id="PTHR42881:SF13">
    <property type="entry name" value="PROLYL ENDOPEPTIDASE"/>
    <property type="match status" value="1"/>
</dbReference>
<evidence type="ECO:0000256" key="4">
    <source>
        <dbReference type="SAM" id="SignalP"/>
    </source>
</evidence>
<dbReference type="AlphaFoldDB" id="A0A918S1Q0"/>
<dbReference type="Pfam" id="PF00326">
    <property type="entry name" value="Peptidase_S9"/>
    <property type="match status" value="1"/>
</dbReference>
<protein>
    <submittedName>
        <fullName evidence="7">Prolyl oligopeptidase</fullName>
    </submittedName>
</protein>
<feature type="signal peptide" evidence="4">
    <location>
        <begin position="1"/>
        <end position="36"/>
    </location>
</feature>
<sequence length="716" mass="79607">MNRAQFMSIPLPISALVRAVVASALLVVYTASSVSANEADPYVWLEEIQGDKALDWVQAQNKTSQVKLGKHPLYDQIYADALDALTRTDKLPEITQRGDWIYYLSKSTEHPRGVLQRSPLADFKQGSPQWQTVLDIDALSAKENQNWVLQEMVCHAPDNKRCLVSLSPGGTDASELREFDLESMRFVKDGFTLPTAKMSASWVNADEIIVATNFGADSMTESGYPRTVKLWKRGTPLTSAMPLFTTPASSVSVAAQYFKHDTTPLMLITESLSFWSRRYYLHEGGKAIPLELPDLAAVEGVVDGELVVSLKRDWVYAGQHYKLGTVLLVPPHSVRSDSAVTKAKITVLMEPDATTVIDMVVVMDKTILITTLQNVQSQIYRFSRDGASWRQQKIDLPASGTITFAAGDKTSGEFFVRYEGFITPPTLLFIDDKLTVSTVRQQSATFNSEAMKVTQYFAESADGTKVPYFVVMRKDTKLNGTNPTLMFSYGGFRVSLTPSYSGSYEALNGVYGKAWLERGGVFVLANIRGGGEYGPAWHAAALQENKLRSYEDFEAVAEDLIKRGITRAKHLGIEGRSNGGLLVGATMLRRPDLYGAVICGVPLLDMKRYHTLLAGASWMAEYGDPDTADWEFIRAYSPYQNLRAKMDYPPVFFFTSTLDDRVHPGHARKMAAKMMAYGYEVDYYENTEGGHKGSATSDQLAKRIALAYTHLWQHLK</sequence>
<gene>
    <name evidence="7" type="ORF">GCM10008090_32550</name>
</gene>
<dbReference type="InterPro" id="IPR023302">
    <property type="entry name" value="Pept_S9A_N"/>
</dbReference>
<dbReference type="GO" id="GO:0006508">
    <property type="term" value="P:proteolysis"/>
    <property type="evidence" value="ECO:0007669"/>
    <property type="project" value="UniProtKB-KW"/>
</dbReference>
<dbReference type="Proteomes" id="UP000614811">
    <property type="component" value="Unassembled WGS sequence"/>
</dbReference>
<keyword evidence="8" id="KW-1185">Reference proteome</keyword>
<evidence type="ECO:0000313" key="8">
    <source>
        <dbReference type="Proteomes" id="UP000614811"/>
    </source>
</evidence>
<keyword evidence="3" id="KW-0720">Serine protease</keyword>
<feature type="chain" id="PRO_5037571434" evidence="4">
    <location>
        <begin position="37"/>
        <end position="716"/>
    </location>
</feature>
<evidence type="ECO:0000256" key="3">
    <source>
        <dbReference type="ARBA" id="ARBA00022825"/>
    </source>
</evidence>
<organism evidence="7 8">
    <name type="scientific">Arenicella chitinivorans</name>
    <dbReference type="NCBI Taxonomy" id="1329800"/>
    <lineage>
        <taxon>Bacteria</taxon>
        <taxon>Pseudomonadati</taxon>
        <taxon>Pseudomonadota</taxon>
        <taxon>Gammaproteobacteria</taxon>
        <taxon>Arenicellales</taxon>
        <taxon>Arenicellaceae</taxon>
        <taxon>Arenicella</taxon>
    </lineage>
</organism>
<proteinExistence type="predicted"/>
<reference evidence="7" key="1">
    <citation type="journal article" date="2014" name="Int. J. Syst. Evol. Microbiol.">
        <title>Complete genome sequence of Corynebacterium casei LMG S-19264T (=DSM 44701T), isolated from a smear-ripened cheese.</title>
        <authorList>
            <consortium name="US DOE Joint Genome Institute (JGI-PGF)"/>
            <person name="Walter F."/>
            <person name="Albersmeier A."/>
            <person name="Kalinowski J."/>
            <person name="Ruckert C."/>
        </authorList>
    </citation>
    <scope>NUCLEOTIDE SEQUENCE</scope>
    <source>
        <strain evidence="7">KCTC 12711</strain>
    </source>
</reference>
<feature type="domain" description="Peptidase S9 prolyl oligopeptidase catalytic" evidence="5">
    <location>
        <begin position="515"/>
        <end position="716"/>
    </location>
</feature>
<dbReference type="InterPro" id="IPR029058">
    <property type="entry name" value="AB_hydrolase_fold"/>
</dbReference>
<comment type="caution">
    <text evidence="7">The sequence shown here is derived from an EMBL/GenBank/DDBJ whole genome shotgun (WGS) entry which is preliminary data.</text>
</comment>
<evidence type="ECO:0000259" key="6">
    <source>
        <dbReference type="Pfam" id="PF02897"/>
    </source>
</evidence>
<dbReference type="GO" id="GO:0070012">
    <property type="term" value="F:oligopeptidase activity"/>
    <property type="evidence" value="ECO:0007669"/>
    <property type="project" value="TreeGrafter"/>
</dbReference>
<dbReference type="InterPro" id="IPR001375">
    <property type="entry name" value="Peptidase_S9_cat"/>
</dbReference>
<dbReference type="PRINTS" id="PR00862">
    <property type="entry name" value="PROLIGOPTASE"/>
</dbReference>
<keyword evidence="4" id="KW-0732">Signal</keyword>
<dbReference type="Gene3D" id="3.40.50.1820">
    <property type="entry name" value="alpha/beta hydrolase"/>
    <property type="match status" value="1"/>
</dbReference>
<keyword evidence="1" id="KW-0645">Protease</keyword>
<dbReference type="PANTHER" id="PTHR42881">
    <property type="entry name" value="PROLYL ENDOPEPTIDASE"/>
    <property type="match status" value="1"/>
</dbReference>